<dbReference type="OrthoDB" id="2851338at2759"/>
<keyword evidence="2" id="KW-1185">Reference proteome</keyword>
<name>A0A0D6ZZW4_9AGAR</name>
<proteinExistence type="predicted"/>
<dbReference type="Proteomes" id="UP000054144">
    <property type="component" value="Unassembled WGS sequence"/>
</dbReference>
<evidence type="ECO:0000313" key="2">
    <source>
        <dbReference type="Proteomes" id="UP000054144"/>
    </source>
</evidence>
<accession>A0A0D6ZZW4</accession>
<dbReference type="AlphaFoldDB" id="A0A0D6ZZW4"/>
<evidence type="ECO:0000313" key="1">
    <source>
        <dbReference type="EMBL" id="KIY44312.1"/>
    </source>
</evidence>
<gene>
    <name evidence="1" type="ORF">FISHEDRAFT_67467</name>
</gene>
<organism evidence="1 2">
    <name type="scientific">Fistulina hepatica ATCC 64428</name>
    <dbReference type="NCBI Taxonomy" id="1128425"/>
    <lineage>
        <taxon>Eukaryota</taxon>
        <taxon>Fungi</taxon>
        <taxon>Dikarya</taxon>
        <taxon>Basidiomycota</taxon>
        <taxon>Agaricomycotina</taxon>
        <taxon>Agaricomycetes</taxon>
        <taxon>Agaricomycetidae</taxon>
        <taxon>Agaricales</taxon>
        <taxon>Fistulinaceae</taxon>
        <taxon>Fistulina</taxon>
    </lineage>
</organism>
<evidence type="ECO:0008006" key="3">
    <source>
        <dbReference type="Google" id="ProtNLM"/>
    </source>
</evidence>
<dbReference type="EMBL" id="KN882092">
    <property type="protein sequence ID" value="KIY44312.1"/>
    <property type="molecule type" value="Genomic_DNA"/>
</dbReference>
<reference evidence="1 2" key="1">
    <citation type="journal article" date="2015" name="Fungal Genet. Biol.">
        <title>Evolution of novel wood decay mechanisms in Agaricales revealed by the genome sequences of Fistulina hepatica and Cylindrobasidium torrendii.</title>
        <authorList>
            <person name="Floudas D."/>
            <person name="Held B.W."/>
            <person name="Riley R."/>
            <person name="Nagy L.G."/>
            <person name="Koehler G."/>
            <person name="Ransdell A.S."/>
            <person name="Younus H."/>
            <person name="Chow J."/>
            <person name="Chiniquy J."/>
            <person name="Lipzen A."/>
            <person name="Tritt A."/>
            <person name="Sun H."/>
            <person name="Haridas S."/>
            <person name="LaButti K."/>
            <person name="Ohm R.A."/>
            <person name="Kues U."/>
            <person name="Blanchette R.A."/>
            <person name="Grigoriev I.V."/>
            <person name="Minto R.E."/>
            <person name="Hibbett D.S."/>
        </authorList>
    </citation>
    <scope>NUCLEOTIDE SEQUENCE [LARGE SCALE GENOMIC DNA]</scope>
    <source>
        <strain evidence="1 2">ATCC 64428</strain>
    </source>
</reference>
<sequence length="258" mass="28885">MARALLAVFSNPGDLVSIDEFQDWYDNEHVPLRLNHLHSFLNGARYSAVHPSSDPCEPTWLAIYDIDDYSTFSKPEYTRLRANRSSRESDLVKRLAILDRRTLECLGDTGKSELTTSFEPSDTPGPSRGLITHTVAFDPQDNTKIKPSPNADDTAAWLNHVASFLQKNYPGWVRTRTFKVVDISVTKRGISDSEAVTASYFATHELVSEDDSLPSSKSLIESSCGEVPVRIGDFMQWKLYRAYPCIAQNNIVPHACVS</sequence>
<protein>
    <recommendedName>
        <fullName evidence="3">EthD domain-containing protein</fullName>
    </recommendedName>
</protein>